<keyword evidence="3" id="KW-0732">Signal</keyword>
<feature type="region of interest" description="Disordered" evidence="1">
    <location>
        <begin position="212"/>
        <end position="242"/>
    </location>
</feature>
<organism evidence="4 5">
    <name type="scientific">Lentinula edodes</name>
    <name type="common">Shiitake mushroom</name>
    <name type="synonym">Lentinus edodes</name>
    <dbReference type="NCBI Taxonomy" id="5353"/>
    <lineage>
        <taxon>Eukaryota</taxon>
        <taxon>Fungi</taxon>
        <taxon>Dikarya</taxon>
        <taxon>Basidiomycota</taxon>
        <taxon>Agaricomycotina</taxon>
        <taxon>Agaricomycetes</taxon>
        <taxon>Agaricomycetidae</taxon>
        <taxon>Agaricales</taxon>
        <taxon>Marasmiineae</taxon>
        <taxon>Omphalotaceae</taxon>
        <taxon>Lentinula</taxon>
    </lineage>
</organism>
<evidence type="ECO:0008006" key="6">
    <source>
        <dbReference type="Google" id="ProtNLM"/>
    </source>
</evidence>
<feature type="compositionally biased region" description="Polar residues" evidence="1">
    <location>
        <begin position="256"/>
        <end position="276"/>
    </location>
</feature>
<keyword evidence="2" id="KW-1133">Transmembrane helix</keyword>
<keyword evidence="2" id="KW-0472">Membrane</keyword>
<feature type="transmembrane region" description="Helical" evidence="2">
    <location>
        <begin position="150"/>
        <end position="171"/>
    </location>
</feature>
<reference evidence="4 5" key="2">
    <citation type="submission" date="2017-02" db="EMBL/GenBank/DDBJ databases">
        <title>A genome survey and senescence transcriptome analysis in Lentinula edodes.</title>
        <authorList>
            <person name="Sakamoto Y."/>
            <person name="Nakade K."/>
            <person name="Sato S."/>
            <person name="Yoshida Y."/>
            <person name="Miyazaki K."/>
            <person name="Natsume S."/>
            <person name="Konno N."/>
        </authorList>
    </citation>
    <scope>NUCLEOTIDE SEQUENCE [LARGE SCALE GENOMIC DNA]</scope>
    <source>
        <strain evidence="4 5">NBRC 111202</strain>
    </source>
</reference>
<feature type="chain" id="PRO_5012727182" description="Transmembrane protein" evidence="3">
    <location>
        <begin position="21"/>
        <end position="317"/>
    </location>
</feature>
<name>A0A1Q3ENW9_LENED</name>
<feature type="region of interest" description="Disordered" evidence="1">
    <location>
        <begin position="256"/>
        <end position="292"/>
    </location>
</feature>
<evidence type="ECO:0000256" key="1">
    <source>
        <dbReference type="SAM" id="MobiDB-lite"/>
    </source>
</evidence>
<feature type="compositionally biased region" description="Low complexity" evidence="1">
    <location>
        <begin position="215"/>
        <end position="229"/>
    </location>
</feature>
<evidence type="ECO:0000256" key="2">
    <source>
        <dbReference type="SAM" id="Phobius"/>
    </source>
</evidence>
<dbReference type="EMBL" id="BDGU01000822">
    <property type="protein sequence ID" value="GAW08876.1"/>
    <property type="molecule type" value="Genomic_DNA"/>
</dbReference>
<evidence type="ECO:0000313" key="4">
    <source>
        <dbReference type="EMBL" id="GAW08876.1"/>
    </source>
</evidence>
<dbReference type="Proteomes" id="UP000188533">
    <property type="component" value="Unassembled WGS sequence"/>
</dbReference>
<proteinExistence type="predicted"/>
<evidence type="ECO:0000256" key="3">
    <source>
        <dbReference type="SAM" id="SignalP"/>
    </source>
</evidence>
<keyword evidence="2" id="KW-0812">Transmembrane</keyword>
<feature type="compositionally biased region" description="Basic and acidic residues" evidence="1">
    <location>
        <begin position="282"/>
        <end position="292"/>
    </location>
</feature>
<accession>A0A1Q3ENW9</accession>
<keyword evidence="5" id="KW-1185">Reference proteome</keyword>
<sequence length="317" mass="34058">MMLWCFQLLSLYFLLGNALTITLPNIVVLETLTTINFVTGTSDPSQWILRNVYANGTTQIGGTLSGTGSTSFTFVVAGPHFLQALALTNGVAASAPFYTGNLFTPFNASAPSSTTSPIATETQTVVSSSCPSSASAEGGTTETNNDTGTIVGSVIAGLGFLTALVFFLLWLNLRREYKRLNYVTPSVHQIQNAPSTIPLMASSATSFTQNAHYHSSSLPRSSLADSAPPMDTLASPLPPLSPQRRETKMVIVNQDVSTPTHTHNSSLDMSETSNSSPRRRGRDGQSRGALRREVSLLRRELEEIRQAHSYGVPPPTY</sequence>
<dbReference type="AlphaFoldDB" id="A0A1Q3ENW9"/>
<reference evidence="4 5" key="1">
    <citation type="submission" date="2016-08" db="EMBL/GenBank/DDBJ databases">
        <authorList>
            <consortium name="Lentinula edodes genome sequencing consortium"/>
            <person name="Sakamoto Y."/>
            <person name="Nakade K."/>
            <person name="Sato S."/>
            <person name="Yoshida Y."/>
            <person name="Miyazaki K."/>
            <person name="Natsume S."/>
            <person name="Konno N."/>
        </authorList>
    </citation>
    <scope>NUCLEOTIDE SEQUENCE [LARGE SCALE GENOMIC DNA]</scope>
    <source>
        <strain evidence="4 5">NBRC 111202</strain>
    </source>
</reference>
<evidence type="ECO:0000313" key="5">
    <source>
        <dbReference type="Proteomes" id="UP000188533"/>
    </source>
</evidence>
<feature type="signal peptide" evidence="3">
    <location>
        <begin position="1"/>
        <end position="20"/>
    </location>
</feature>
<gene>
    <name evidence="4" type="ORF">LENED_010984</name>
</gene>
<protein>
    <recommendedName>
        <fullName evidence="6">Transmembrane protein</fullName>
    </recommendedName>
</protein>
<comment type="caution">
    <text evidence="4">The sequence shown here is derived from an EMBL/GenBank/DDBJ whole genome shotgun (WGS) entry which is preliminary data.</text>
</comment>